<sequence length="62" mass="6926">MIKAENKRGVTTLNPEQQAALKRLSKKYVLSESKILAHAFDLLVRQEAAHFDVGLKKVSAPH</sequence>
<name>A0A242BDT6_ENTFC</name>
<reference evidence="1 2" key="1">
    <citation type="submission" date="2017-05" db="EMBL/GenBank/DDBJ databases">
        <title>The Genome Sequence of Enterococcus faecium 7H8_DIV0219.</title>
        <authorList>
            <consortium name="The Broad Institute Genomics Platform"/>
            <consortium name="The Broad Institute Genomic Center for Infectious Diseases"/>
            <person name="Earl A."/>
            <person name="Manson A."/>
            <person name="Schwartman J."/>
            <person name="Gilmore M."/>
            <person name="Abouelleil A."/>
            <person name="Cao P."/>
            <person name="Chapman S."/>
            <person name="Cusick C."/>
            <person name="Shea T."/>
            <person name="Young S."/>
            <person name="Neafsey D."/>
            <person name="Nusbaum C."/>
            <person name="Birren B."/>
        </authorList>
    </citation>
    <scope>NUCLEOTIDE SEQUENCE [LARGE SCALE GENOMIC DNA]</scope>
    <source>
        <strain evidence="1 2">7H8_DIV0219</strain>
    </source>
</reference>
<gene>
    <name evidence="1" type="ORF">A5810_001541</name>
</gene>
<dbReference type="Proteomes" id="UP000194885">
    <property type="component" value="Unassembled WGS sequence"/>
</dbReference>
<comment type="caution">
    <text evidence="1">The sequence shown here is derived from an EMBL/GenBank/DDBJ whole genome shotgun (WGS) entry which is preliminary data.</text>
</comment>
<dbReference type="RefSeq" id="WP_086323372.1">
    <property type="nucleotide sequence ID" value="NZ_NGKW01000003.1"/>
</dbReference>
<dbReference type="AlphaFoldDB" id="A0A242BDT6"/>
<dbReference type="EMBL" id="NGKW01000003">
    <property type="protein sequence ID" value="OTN93665.1"/>
    <property type="molecule type" value="Genomic_DNA"/>
</dbReference>
<evidence type="ECO:0000313" key="2">
    <source>
        <dbReference type="Proteomes" id="UP000194885"/>
    </source>
</evidence>
<organism evidence="1 2">
    <name type="scientific">Enterococcus faecium</name>
    <name type="common">Streptococcus faecium</name>
    <dbReference type="NCBI Taxonomy" id="1352"/>
    <lineage>
        <taxon>Bacteria</taxon>
        <taxon>Bacillati</taxon>
        <taxon>Bacillota</taxon>
        <taxon>Bacilli</taxon>
        <taxon>Lactobacillales</taxon>
        <taxon>Enterococcaceae</taxon>
        <taxon>Enterococcus</taxon>
    </lineage>
</organism>
<protein>
    <submittedName>
        <fullName evidence="1">Uncharacterized protein</fullName>
    </submittedName>
</protein>
<evidence type="ECO:0000313" key="1">
    <source>
        <dbReference type="EMBL" id="OTN93665.1"/>
    </source>
</evidence>
<accession>A0A242BDT6</accession>
<proteinExistence type="predicted"/>